<dbReference type="SUPFAM" id="SSF55347">
    <property type="entry name" value="Glyceraldehyde-3-phosphate dehydrogenase-like, C-terminal domain"/>
    <property type="match status" value="1"/>
</dbReference>
<proteinExistence type="predicted"/>
<evidence type="ECO:0000313" key="3">
    <source>
        <dbReference type="Proteomes" id="UP000321617"/>
    </source>
</evidence>
<dbReference type="InterPro" id="IPR036291">
    <property type="entry name" value="NAD(P)-bd_dom_sf"/>
</dbReference>
<dbReference type="Proteomes" id="UP000321617">
    <property type="component" value="Unassembled WGS sequence"/>
</dbReference>
<keyword evidence="3" id="KW-1185">Reference proteome</keyword>
<dbReference type="AlphaFoldDB" id="A0A562VAU8"/>
<dbReference type="Gene3D" id="3.30.360.10">
    <property type="entry name" value="Dihydrodipicolinate Reductase, domain 2"/>
    <property type="match status" value="1"/>
</dbReference>
<protein>
    <submittedName>
        <fullName evidence="2">Myo-inositol-1-phosphate synthase</fullName>
    </submittedName>
</protein>
<evidence type="ECO:0000313" key="2">
    <source>
        <dbReference type="EMBL" id="TWJ14978.1"/>
    </source>
</evidence>
<feature type="domain" description="Myo-inositol-1-phosphate synthase GAPDH-like" evidence="1">
    <location>
        <begin position="188"/>
        <end position="291"/>
    </location>
</feature>
<comment type="caution">
    <text evidence="2">The sequence shown here is derived from an EMBL/GenBank/DDBJ whole genome shotgun (WGS) entry which is preliminary data.</text>
</comment>
<dbReference type="RefSeq" id="WP_147132895.1">
    <property type="nucleotide sequence ID" value="NZ_BAABIJ010000001.1"/>
</dbReference>
<dbReference type="GO" id="GO:0004512">
    <property type="term" value="F:inositol-3-phosphate synthase activity"/>
    <property type="evidence" value="ECO:0007669"/>
    <property type="project" value="TreeGrafter"/>
</dbReference>
<gene>
    <name evidence="2" type="ORF">LX16_0673</name>
</gene>
<reference evidence="2 3" key="1">
    <citation type="journal article" date="2013" name="Stand. Genomic Sci.">
        <title>Genomic Encyclopedia of Type Strains, Phase I: The one thousand microbial genomes (KMG-I) project.</title>
        <authorList>
            <person name="Kyrpides N.C."/>
            <person name="Woyke T."/>
            <person name="Eisen J.A."/>
            <person name="Garrity G."/>
            <person name="Lilburn T.G."/>
            <person name="Beck B.J."/>
            <person name="Whitman W.B."/>
            <person name="Hugenholtz P."/>
            <person name="Klenk H.P."/>
        </authorList>
    </citation>
    <scope>NUCLEOTIDE SEQUENCE [LARGE SCALE GENOMIC DNA]</scope>
    <source>
        <strain evidence="2 3">DSM 45044</strain>
    </source>
</reference>
<dbReference type="PANTHER" id="PTHR43125">
    <property type="entry name" value="INOSITOL-3-PHOSPHATE SYNTHASE"/>
    <property type="match status" value="1"/>
</dbReference>
<evidence type="ECO:0000259" key="1">
    <source>
        <dbReference type="Pfam" id="PF01658"/>
    </source>
</evidence>
<accession>A0A562VAU8</accession>
<name>A0A562VAU8_9ACTN</name>
<dbReference type="GO" id="GO:0006021">
    <property type="term" value="P:inositol biosynthetic process"/>
    <property type="evidence" value="ECO:0007669"/>
    <property type="project" value="TreeGrafter"/>
</dbReference>
<organism evidence="2 3">
    <name type="scientific">Stackebrandtia albiflava</name>
    <dbReference type="NCBI Taxonomy" id="406432"/>
    <lineage>
        <taxon>Bacteria</taxon>
        <taxon>Bacillati</taxon>
        <taxon>Actinomycetota</taxon>
        <taxon>Actinomycetes</taxon>
        <taxon>Glycomycetales</taxon>
        <taxon>Glycomycetaceae</taxon>
        <taxon>Stackebrandtia</taxon>
    </lineage>
</organism>
<dbReference type="Gene3D" id="3.40.50.720">
    <property type="entry name" value="NAD(P)-binding Rossmann-like Domain"/>
    <property type="match status" value="1"/>
</dbReference>
<sequence>MVIRVGVVGVGNCASSLVQGVEYYRKDPGAAGLAAPECDGHLVSDVEFSAAFDVDEGKIGRDLSEAIYVAPNNSHRFADVPHLSVPVDEGVLADGVADSVAGRFTARGTATVSRIADRLTATGTRILVNLLPVGAQRATETYAEAALLAGCGFVNCMPATLARDPGWATRFADAGVPLVGDDLSSGFGATVVHRAVLDALAAGGVRLRQTFQLNHGGNMDFLTMQDPERLRTKQDSKSSGMHRGGSAAATHVGAQYVPFLADTKVAYIRVDAVGFGGTPVEVELKMSVEDSPSAAGNVLDAIRRTAAAMDRRESGVLAEVSAAFMKAPGGRF</sequence>
<dbReference type="OrthoDB" id="4160850at2"/>
<dbReference type="InterPro" id="IPR013021">
    <property type="entry name" value="Myo-inos-1-P_Synthase_GAPDH"/>
</dbReference>
<dbReference type="InterPro" id="IPR052199">
    <property type="entry name" value="MIPS"/>
</dbReference>
<dbReference type="Pfam" id="PF01658">
    <property type="entry name" value="Inos-1-P_synth"/>
    <property type="match status" value="1"/>
</dbReference>
<dbReference type="PANTHER" id="PTHR43125:SF1">
    <property type="entry name" value="INOSITOL-3-PHOSPHATE SYNTHASE"/>
    <property type="match status" value="1"/>
</dbReference>
<dbReference type="EMBL" id="VLLL01000005">
    <property type="protein sequence ID" value="TWJ14978.1"/>
    <property type="molecule type" value="Genomic_DNA"/>
</dbReference>
<dbReference type="SUPFAM" id="SSF51735">
    <property type="entry name" value="NAD(P)-binding Rossmann-fold domains"/>
    <property type="match status" value="1"/>
</dbReference>